<dbReference type="Proteomes" id="UP000182652">
    <property type="component" value="Unassembled WGS sequence"/>
</dbReference>
<keyword evidence="4" id="KW-1185">Reference proteome</keyword>
<dbReference type="PANTHER" id="PTHR14218">
    <property type="entry name" value="PROTEASE S8 TRIPEPTIDYL PEPTIDASE I CLN2"/>
    <property type="match status" value="1"/>
</dbReference>
<dbReference type="InterPro" id="IPR036852">
    <property type="entry name" value="Peptidase_S8/S53_dom_sf"/>
</dbReference>
<evidence type="ECO:0000313" key="4">
    <source>
        <dbReference type="Proteomes" id="UP000182652"/>
    </source>
</evidence>
<accession>A0A1H4L5X7</accession>
<dbReference type="InterPro" id="IPR030400">
    <property type="entry name" value="Sedolisin_dom"/>
</dbReference>
<dbReference type="GO" id="GO:0008240">
    <property type="term" value="F:tripeptidyl-peptidase activity"/>
    <property type="evidence" value="ECO:0007669"/>
    <property type="project" value="TreeGrafter"/>
</dbReference>
<dbReference type="PANTHER" id="PTHR14218:SF15">
    <property type="entry name" value="TRIPEPTIDYL-PEPTIDASE 1"/>
    <property type="match status" value="1"/>
</dbReference>
<name>A0A1H4L5X7_9MICC</name>
<evidence type="ECO:0000259" key="2">
    <source>
        <dbReference type="PROSITE" id="PS51695"/>
    </source>
</evidence>
<dbReference type="GO" id="GO:0006508">
    <property type="term" value="P:proteolysis"/>
    <property type="evidence" value="ECO:0007669"/>
    <property type="project" value="InterPro"/>
</dbReference>
<gene>
    <name evidence="3" type="ORF">SAMN04489745_0885</name>
</gene>
<dbReference type="AlphaFoldDB" id="A0A1H4L5X7"/>
<evidence type="ECO:0000256" key="1">
    <source>
        <dbReference type="SAM" id="SignalP"/>
    </source>
</evidence>
<feature type="signal peptide" evidence="1">
    <location>
        <begin position="1"/>
        <end position="23"/>
    </location>
</feature>
<proteinExistence type="predicted"/>
<dbReference type="PROSITE" id="PS51695">
    <property type="entry name" value="SEDOLISIN"/>
    <property type="match status" value="1"/>
</dbReference>
<keyword evidence="1" id="KW-0732">Signal</keyword>
<dbReference type="STRING" id="156980.SAMN04489745_0885"/>
<dbReference type="Gene3D" id="3.40.50.200">
    <property type="entry name" value="Peptidase S8/S53 domain"/>
    <property type="match status" value="1"/>
</dbReference>
<protein>
    <recommendedName>
        <fullName evidence="2">Peptidase S53 domain-containing protein</fullName>
    </recommendedName>
</protein>
<reference evidence="3 4" key="1">
    <citation type="submission" date="2016-10" db="EMBL/GenBank/DDBJ databases">
        <authorList>
            <person name="de Groot N.N."/>
        </authorList>
    </citation>
    <scope>NUCLEOTIDE SEQUENCE [LARGE SCALE GENOMIC DNA]</scope>
    <source>
        <strain evidence="3 4">DSM 10495</strain>
    </source>
</reference>
<feature type="chain" id="PRO_5039254612" description="Peptidase S53 domain-containing protein" evidence="1">
    <location>
        <begin position="24"/>
        <end position="401"/>
    </location>
</feature>
<organism evidence="3 4">
    <name type="scientific">Arthrobacter woluwensis</name>
    <dbReference type="NCBI Taxonomy" id="156980"/>
    <lineage>
        <taxon>Bacteria</taxon>
        <taxon>Bacillati</taxon>
        <taxon>Actinomycetota</taxon>
        <taxon>Actinomycetes</taxon>
        <taxon>Micrococcales</taxon>
        <taxon>Micrococcaceae</taxon>
        <taxon>Arthrobacter</taxon>
    </lineage>
</organism>
<evidence type="ECO:0000313" key="3">
    <source>
        <dbReference type="EMBL" id="SEB65755.1"/>
    </source>
</evidence>
<dbReference type="GO" id="GO:0004252">
    <property type="term" value="F:serine-type endopeptidase activity"/>
    <property type="evidence" value="ECO:0007669"/>
    <property type="project" value="InterPro"/>
</dbReference>
<dbReference type="CDD" id="cd04056">
    <property type="entry name" value="Peptidases_S53"/>
    <property type="match status" value="1"/>
</dbReference>
<sequence>MKRSLIGAAGSLMLLVAGLTATAMPSSADPGHGWVRGHATRVCTEPSSGHAACHAYRETDAAGKPLDSATPPAGALTPAGLQDAYKLTGLKSGGRTVAIVDAYGYPSLERDLGVFRSQFGLPSCTVANGCLKIVGQTGGASLPKFDAGWAGEQALDVDAVSSACPDCKIVVVQTNSASFADLGAGVQTASKLPGVVAISNSYGGGDASDASNGAYYNHPGIAVTASAGDDGYQGVSFPASSSYVTAVGGTSLTKASSARGWTEAVWTGTGSGCSTLNTALPAAASVDTQCGKRAMNDVAAAADPSNGGLAVYYPKTSTTSTWGQIGGTSESAPIVASVYALSGNTGGSGKYANALPYENSGALFDVTSGSNGSCTTALWCNAGAGWDGPTGLGTPNGTAAF</sequence>
<dbReference type="InterPro" id="IPR050819">
    <property type="entry name" value="Tripeptidyl-peptidase_I"/>
</dbReference>
<dbReference type="SUPFAM" id="SSF52743">
    <property type="entry name" value="Subtilisin-like"/>
    <property type="match status" value="1"/>
</dbReference>
<feature type="domain" description="Peptidase S53" evidence="2">
    <location>
        <begin position="75"/>
        <end position="401"/>
    </location>
</feature>
<dbReference type="EMBL" id="FNSN01000003">
    <property type="protein sequence ID" value="SEB65755.1"/>
    <property type="molecule type" value="Genomic_DNA"/>
</dbReference>